<dbReference type="Gene3D" id="2.30.30.190">
    <property type="entry name" value="CAP Gly-rich-like domain"/>
    <property type="match status" value="1"/>
</dbReference>
<feature type="non-terminal residue" evidence="2">
    <location>
        <position position="1"/>
    </location>
</feature>
<accession>A0A8S3HC67</accession>
<dbReference type="Pfam" id="PF01302">
    <property type="entry name" value="CAP_GLY"/>
    <property type="match status" value="1"/>
</dbReference>
<dbReference type="InterPro" id="IPR000938">
    <property type="entry name" value="CAP-Gly_domain"/>
</dbReference>
<organism evidence="2 3">
    <name type="scientific">Rotaria magnacalcarata</name>
    <dbReference type="NCBI Taxonomy" id="392030"/>
    <lineage>
        <taxon>Eukaryota</taxon>
        <taxon>Metazoa</taxon>
        <taxon>Spiralia</taxon>
        <taxon>Gnathifera</taxon>
        <taxon>Rotifera</taxon>
        <taxon>Eurotatoria</taxon>
        <taxon>Bdelloidea</taxon>
        <taxon>Philodinida</taxon>
        <taxon>Philodinidae</taxon>
        <taxon>Rotaria</taxon>
    </lineage>
</organism>
<name>A0A8S3HC67_9BILA</name>
<protein>
    <recommendedName>
        <fullName evidence="1">CAP-Gly domain-containing protein</fullName>
    </recommendedName>
</protein>
<dbReference type="AlphaFoldDB" id="A0A8S3HC67"/>
<dbReference type="InterPro" id="IPR036859">
    <property type="entry name" value="CAP-Gly_dom_sf"/>
</dbReference>
<dbReference type="PROSITE" id="PS50245">
    <property type="entry name" value="CAP_GLY_2"/>
    <property type="match status" value="1"/>
</dbReference>
<feature type="domain" description="CAP-Gly" evidence="1">
    <location>
        <begin position="1"/>
        <end position="23"/>
    </location>
</feature>
<evidence type="ECO:0000313" key="3">
    <source>
        <dbReference type="Proteomes" id="UP000681720"/>
    </source>
</evidence>
<comment type="caution">
    <text evidence="2">The sequence shown here is derived from an EMBL/GenBank/DDBJ whole genome shotgun (WGS) entry which is preliminary data.</text>
</comment>
<proteinExistence type="predicted"/>
<gene>
    <name evidence="2" type="ORF">GIL414_LOCUS69231</name>
</gene>
<dbReference type="SUPFAM" id="SSF74924">
    <property type="entry name" value="Cap-Gly domain"/>
    <property type="match status" value="1"/>
</dbReference>
<dbReference type="Proteomes" id="UP000681720">
    <property type="component" value="Unassembled WGS sequence"/>
</dbReference>
<evidence type="ECO:0000259" key="1">
    <source>
        <dbReference type="PROSITE" id="PS50245"/>
    </source>
</evidence>
<dbReference type="EMBL" id="CAJOBJ010329706">
    <property type="protein sequence ID" value="CAF5180789.1"/>
    <property type="molecule type" value="Genomic_DNA"/>
</dbReference>
<evidence type="ECO:0000313" key="2">
    <source>
        <dbReference type="EMBL" id="CAF5180789.1"/>
    </source>
</evidence>
<reference evidence="2" key="1">
    <citation type="submission" date="2021-02" db="EMBL/GenBank/DDBJ databases">
        <authorList>
            <person name="Nowell W R."/>
        </authorList>
    </citation>
    <scope>NUCLEOTIDE SEQUENCE</scope>
</reference>
<sequence length="33" mass="3923">KNNGSFAGHSYFQCPDKHGVFVRRDKIRRMIEK</sequence>